<dbReference type="EC" id="2.7.13.3" evidence="3"/>
<evidence type="ECO:0000313" key="11">
    <source>
        <dbReference type="EMBL" id="HIT16830.1"/>
    </source>
</evidence>
<dbReference type="InterPro" id="IPR050351">
    <property type="entry name" value="BphY/WalK/GraS-like"/>
</dbReference>
<reference evidence="11" key="2">
    <citation type="journal article" date="2021" name="PeerJ">
        <title>Extensive microbial diversity within the chicken gut microbiome revealed by metagenomics and culture.</title>
        <authorList>
            <person name="Gilroy R."/>
            <person name="Ravi A."/>
            <person name="Getino M."/>
            <person name="Pursley I."/>
            <person name="Horton D.L."/>
            <person name="Alikhan N.F."/>
            <person name="Baker D."/>
            <person name="Gharbi K."/>
            <person name="Hall N."/>
            <person name="Watson M."/>
            <person name="Adriaenssens E.M."/>
            <person name="Foster-Nyarko E."/>
            <person name="Jarju S."/>
            <person name="Secka A."/>
            <person name="Antonio M."/>
            <person name="Oren A."/>
            <person name="Chaudhuri R.R."/>
            <person name="La Ragione R."/>
            <person name="Hildebrand F."/>
            <person name="Pallen M.J."/>
        </authorList>
    </citation>
    <scope>NUCLEOTIDE SEQUENCE</scope>
    <source>
        <strain evidence="11">14508</strain>
    </source>
</reference>
<evidence type="ECO:0000256" key="1">
    <source>
        <dbReference type="ARBA" id="ARBA00000085"/>
    </source>
</evidence>
<keyword evidence="7" id="KW-0902">Two-component regulatory system</keyword>
<evidence type="ECO:0000256" key="6">
    <source>
        <dbReference type="ARBA" id="ARBA00022777"/>
    </source>
</evidence>
<dbReference type="InterPro" id="IPR036890">
    <property type="entry name" value="HATPase_C_sf"/>
</dbReference>
<comment type="subcellular location">
    <subcellularLocation>
        <location evidence="2">Membrane</location>
    </subcellularLocation>
</comment>
<dbReference type="InterPro" id="IPR004358">
    <property type="entry name" value="Sig_transdc_His_kin-like_C"/>
</dbReference>
<reference evidence="11" key="1">
    <citation type="submission" date="2020-10" db="EMBL/GenBank/DDBJ databases">
        <authorList>
            <person name="Gilroy R."/>
        </authorList>
    </citation>
    <scope>NUCLEOTIDE SEQUENCE</scope>
    <source>
        <strain evidence="11">14508</strain>
    </source>
</reference>
<name>A0A9D1G7N3_9FIRM</name>
<dbReference type="FunFam" id="1.10.287.130:FF:000001">
    <property type="entry name" value="Two-component sensor histidine kinase"/>
    <property type="match status" value="1"/>
</dbReference>
<evidence type="ECO:0000313" key="12">
    <source>
        <dbReference type="Proteomes" id="UP000886893"/>
    </source>
</evidence>
<dbReference type="InterPro" id="IPR003661">
    <property type="entry name" value="HisK_dim/P_dom"/>
</dbReference>
<dbReference type="GO" id="GO:0004721">
    <property type="term" value="F:phosphoprotein phosphatase activity"/>
    <property type="evidence" value="ECO:0007669"/>
    <property type="project" value="TreeGrafter"/>
</dbReference>
<sequence>MFKTLKNQFAKMLIIFGGIFILIVFSGIFLGSYFSSQKEINEILKKSLITASKENIVPEKEDCIFLLMYVDNEGNFIKTGTNQVAYDPLDDNYSEDYGHERSEWFDKLSMKIAQCKSEEHVFKLNQRYYIFDSIEYLNLQKPTQNCLLFSIFDYTSYISNTNVMFFSLLIGYFIVIVLLSFSAIIIAERTISPIREAFYKQKELIANASHELKTPLTVINTNLSVLENNKTETIESQNRWINNIIEQTNRMNRLIYQMLDLSKTESLLASETKQPIQLSELIEKLVMEFEVNAFEKKIHVTSNIEENIVFNGNMENMIKLFTILIDNAIKYTQENGAIDLSLTQKKNKIEFTIQNTGKGIEKENLGKVFQRFYKQDESYNQDSNHSFGLGLAIAKAIVDQLNGTITVTSEVNVHTTFVVKLPK</sequence>
<dbReference type="PANTHER" id="PTHR45453:SF1">
    <property type="entry name" value="PHOSPHATE REGULON SENSOR PROTEIN PHOR"/>
    <property type="match status" value="1"/>
</dbReference>
<dbReference type="AlphaFoldDB" id="A0A9D1G7N3"/>
<organism evidence="11 12">
    <name type="scientific">Candidatus Caccosoma faecigallinarum</name>
    <dbReference type="NCBI Taxonomy" id="2840720"/>
    <lineage>
        <taxon>Bacteria</taxon>
        <taxon>Bacillati</taxon>
        <taxon>Bacillota</taxon>
        <taxon>Bacillota incertae sedis</taxon>
        <taxon>Candidatus Caccosoma</taxon>
    </lineage>
</organism>
<dbReference type="Proteomes" id="UP000886893">
    <property type="component" value="Unassembled WGS sequence"/>
</dbReference>
<dbReference type="Gene3D" id="3.30.565.10">
    <property type="entry name" value="Histidine kinase-like ATPase, C-terminal domain"/>
    <property type="match status" value="1"/>
</dbReference>
<dbReference type="EMBL" id="DVKI01000012">
    <property type="protein sequence ID" value="HIT16830.1"/>
    <property type="molecule type" value="Genomic_DNA"/>
</dbReference>
<dbReference type="PANTHER" id="PTHR45453">
    <property type="entry name" value="PHOSPHATE REGULON SENSOR PROTEIN PHOR"/>
    <property type="match status" value="1"/>
</dbReference>
<keyword evidence="8 9" id="KW-0472">Membrane</keyword>
<dbReference type="Pfam" id="PF02518">
    <property type="entry name" value="HATPase_c"/>
    <property type="match status" value="1"/>
</dbReference>
<dbReference type="InterPro" id="IPR005467">
    <property type="entry name" value="His_kinase_dom"/>
</dbReference>
<dbReference type="FunFam" id="3.30.565.10:FF:000006">
    <property type="entry name" value="Sensor histidine kinase WalK"/>
    <property type="match status" value="1"/>
</dbReference>
<proteinExistence type="predicted"/>
<dbReference type="PROSITE" id="PS50109">
    <property type="entry name" value="HIS_KIN"/>
    <property type="match status" value="1"/>
</dbReference>
<evidence type="ECO:0000259" key="10">
    <source>
        <dbReference type="PROSITE" id="PS50109"/>
    </source>
</evidence>
<protein>
    <recommendedName>
        <fullName evidence="3">histidine kinase</fullName>
        <ecNumber evidence="3">2.7.13.3</ecNumber>
    </recommendedName>
</protein>
<comment type="caution">
    <text evidence="11">The sequence shown here is derived from an EMBL/GenBank/DDBJ whole genome shotgun (WGS) entry which is preliminary data.</text>
</comment>
<keyword evidence="4" id="KW-0597">Phosphoprotein</keyword>
<dbReference type="PRINTS" id="PR00344">
    <property type="entry name" value="BCTRLSENSOR"/>
</dbReference>
<feature type="transmembrane region" description="Helical" evidence="9">
    <location>
        <begin position="163"/>
        <end position="187"/>
    </location>
</feature>
<comment type="catalytic activity">
    <reaction evidence="1">
        <text>ATP + protein L-histidine = ADP + protein N-phospho-L-histidine.</text>
        <dbReference type="EC" id="2.7.13.3"/>
    </reaction>
</comment>
<dbReference type="SMART" id="SM00387">
    <property type="entry name" value="HATPase_c"/>
    <property type="match status" value="1"/>
</dbReference>
<evidence type="ECO:0000256" key="5">
    <source>
        <dbReference type="ARBA" id="ARBA00022679"/>
    </source>
</evidence>
<keyword evidence="5" id="KW-0808">Transferase</keyword>
<evidence type="ECO:0000256" key="2">
    <source>
        <dbReference type="ARBA" id="ARBA00004370"/>
    </source>
</evidence>
<feature type="domain" description="Histidine kinase" evidence="10">
    <location>
        <begin position="207"/>
        <end position="423"/>
    </location>
</feature>
<feature type="transmembrane region" description="Helical" evidence="9">
    <location>
        <begin position="12"/>
        <end position="34"/>
    </location>
</feature>
<dbReference type="GO" id="GO:0005886">
    <property type="term" value="C:plasma membrane"/>
    <property type="evidence" value="ECO:0007669"/>
    <property type="project" value="TreeGrafter"/>
</dbReference>
<evidence type="ECO:0000256" key="7">
    <source>
        <dbReference type="ARBA" id="ARBA00023012"/>
    </source>
</evidence>
<dbReference type="GO" id="GO:0016036">
    <property type="term" value="P:cellular response to phosphate starvation"/>
    <property type="evidence" value="ECO:0007669"/>
    <property type="project" value="TreeGrafter"/>
</dbReference>
<dbReference type="InterPro" id="IPR003594">
    <property type="entry name" value="HATPase_dom"/>
</dbReference>
<accession>A0A9D1G7N3</accession>
<dbReference type="GO" id="GO:0000155">
    <property type="term" value="F:phosphorelay sensor kinase activity"/>
    <property type="evidence" value="ECO:0007669"/>
    <property type="project" value="InterPro"/>
</dbReference>
<dbReference type="SUPFAM" id="SSF55874">
    <property type="entry name" value="ATPase domain of HSP90 chaperone/DNA topoisomerase II/histidine kinase"/>
    <property type="match status" value="1"/>
</dbReference>
<gene>
    <name evidence="11" type="ORF">IAD04_00395</name>
</gene>
<evidence type="ECO:0000256" key="9">
    <source>
        <dbReference type="SAM" id="Phobius"/>
    </source>
</evidence>
<dbReference type="SUPFAM" id="SSF47384">
    <property type="entry name" value="Homodimeric domain of signal transducing histidine kinase"/>
    <property type="match status" value="1"/>
</dbReference>
<keyword evidence="9" id="KW-0812">Transmembrane</keyword>
<dbReference type="Gene3D" id="1.10.287.130">
    <property type="match status" value="1"/>
</dbReference>
<keyword evidence="9" id="KW-1133">Transmembrane helix</keyword>
<evidence type="ECO:0000256" key="8">
    <source>
        <dbReference type="ARBA" id="ARBA00023136"/>
    </source>
</evidence>
<evidence type="ECO:0000256" key="4">
    <source>
        <dbReference type="ARBA" id="ARBA00022553"/>
    </source>
</evidence>
<dbReference type="InterPro" id="IPR036097">
    <property type="entry name" value="HisK_dim/P_sf"/>
</dbReference>
<dbReference type="CDD" id="cd00082">
    <property type="entry name" value="HisKA"/>
    <property type="match status" value="1"/>
</dbReference>
<keyword evidence="6" id="KW-0418">Kinase</keyword>
<dbReference type="Pfam" id="PF00512">
    <property type="entry name" value="HisKA"/>
    <property type="match status" value="1"/>
</dbReference>
<evidence type="ECO:0000256" key="3">
    <source>
        <dbReference type="ARBA" id="ARBA00012438"/>
    </source>
</evidence>
<dbReference type="SMART" id="SM00388">
    <property type="entry name" value="HisKA"/>
    <property type="match status" value="1"/>
</dbReference>